<comment type="caution">
    <text evidence="2">The sequence shown here is derived from an EMBL/GenBank/DDBJ whole genome shotgun (WGS) entry which is preliminary data.</text>
</comment>
<name>A0ABQ5C3T5_9ASTR</name>
<evidence type="ECO:0000313" key="3">
    <source>
        <dbReference type="Proteomes" id="UP001151760"/>
    </source>
</evidence>
<protein>
    <submittedName>
        <fullName evidence="2">Ribonuclease H-like domain-containing protein</fullName>
    </submittedName>
</protein>
<evidence type="ECO:0000313" key="2">
    <source>
        <dbReference type="EMBL" id="GJT19749.1"/>
    </source>
</evidence>
<accession>A0ABQ5C3T5</accession>
<dbReference type="Proteomes" id="UP001151760">
    <property type="component" value="Unassembled WGS sequence"/>
</dbReference>
<gene>
    <name evidence="2" type="ORF">Tco_0878455</name>
</gene>
<keyword evidence="3" id="KW-1185">Reference proteome</keyword>
<evidence type="ECO:0000259" key="1">
    <source>
        <dbReference type="Pfam" id="PF07727"/>
    </source>
</evidence>
<dbReference type="EMBL" id="BQNB010013742">
    <property type="protein sequence ID" value="GJT19749.1"/>
    <property type="molecule type" value="Genomic_DNA"/>
</dbReference>
<feature type="domain" description="Reverse transcriptase Ty1/copia-type" evidence="1">
    <location>
        <begin position="1"/>
        <end position="139"/>
    </location>
</feature>
<reference evidence="2" key="1">
    <citation type="journal article" date="2022" name="Int. J. Mol. Sci.">
        <title>Draft Genome of Tanacetum Coccineum: Genomic Comparison of Closely Related Tanacetum-Family Plants.</title>
        <authorList>
            <person name="Yamashiro T."/>
            <person name="Shiraishi A."/>
            <person name="Nakayama K."/>
            <person name="Satake H."/>
        </authorList>
    </citation>
    <scope>NUCLEOTIDE SEQUENCE</scope>
</reference>
<dbReference type="InterPro" id="IPR013103">
    <property type="entry name" value="RVT_2"/>
</dbReference>
<proteinExistence type="predicted"/>
<dbReference type="Pfam" id="PF07727">
    <property type="entry name" value="RVT_2"/>
    <property type="match status" value="1"/>
</dbReference>
<reference evidence="2" key="2">
    <citation type="submission" date="2022-01" db="EMBL/GenBank/DDBJ databases">
        <authorList>
            <person name="Yamashiro T."/>
            <person name="Shiraishi A."/>
            <person name="Satake H."/>
            <person name="Nakayama K."/>
        </authorList>
    </citation>
    <scope>NUCLEOTIDE SEQUENCE</scope>
</reference>
<sequence>MDVKSAFLYGKIEEEVYVCQPPGLEDPDFPDRIYKVEKHYMDYIKLLELGMKPCQHISWTMSFKKGKLTKPYSSKGTKVIFCWSKFMWMISFWFNQEGANAIEKSMHEKFQMSSIGELTFILGLQVQQNKDFIFISQCNTPKLGRSGIWVRVSPPVRRALSSRLKLRHLRKVRVRRKDSDISSGIGLHVPKYTQLLAESSNEL</sequence>
<organism evidence="2 3">
    <name type="scientific">Tanacetum coccineum</name>
    <dbReference type="NCBI Taxonomy" id="301880"/>
    <lineage>
        <taxon>Eukaryota</taxon>
        <taxon>Viridiplantae</taxon>
        <taxon>Streptophyta</taxon>
        <taxon>Embryophyta</taxon>
        <taxon>Tracheophyta</taxon>
        <taxon>Spermatophyta</taxon>
        <taxon>Magnoliopsida</taxon>
        <taxon>eudicotyledons</taxon>
        <taxon>Gunneridae</taxon>
        <taxon>Pentapetalae</taxon>
        <taxon>asterids</taxon>
        <taxon>campanulids</taxon>
        <taxon>Asterales</taxon>
        <taxon>Asteraceae</taxon>
        <taxon>Asteroideae</taxon>
        <taxon>Anthemideae</taxon>
        <taxon>Anthemidinae</taxon>
        <taxon>Tanacetum</taxon>
    </lineage>
</organism>